<dbReference type="RefSeq" id="WP_183384173.1">
    <property type="nucleotide sequence ID" value="NZ_JACHXR010000007.1"/>
</dbReference>
<name>A0A7W5EUN7_9GAMM</name>
<dbReference type="EMBL" id="JACHXR010000007">
    <property type="protein sequence ID" value="MBB3231696.1"/>
    <property type="molecule type" value="Genomic_DNA"/>
</dbReference>
<evidence type="ECO:0000313" key="1">
    <source>
        <dbReference type="EMBL" id="MBB3231696.1"/>
    </source>
</evidence>
<sequence>MRITIDDVRRYHCCWGAKRWFDRHDLDFRAFLAEGIDAEAFIAAGDWRARHIVEAKRKEIRDGQ</sequence>
<proteinExistence type="predicted"/>
<accession>A0A7W5EUN7</accession>
<reference evidence="1 2" key="1">
    <citation type="submission" date="2020-08" db="EMBL/GenBank/DDBJ databases">
        <title>Genomic Encyclopedia of Type Strains, Phase III (KMG-III): the genomes of soil and plant-associated and newly described type strains.</title>
        <authorList>
            <person name="Whitman W."/>
        </authorList>
    </citation>
    <scope>NUCLEOTIDE SEQUENCE [LARGE SCALE GENOMIC DNA]</scope>
    <source>
        <strain evidence="1 2">CECT 7744</strain>
    </source>
</reference>
<dbReference type="Proteomes" id="UP000518892">
    <property type="component" value="Unassembled WGS sequence"/>
</dbReference>
<dbReference type="AlphaFoldDB" id="A0A7W5EUN7"/>
<keyword evidence="2" id="KW-1185">Reference proteome</keyword>
<comment type="caution">
    <text evidence="1">The sequence shown here is derived from an EMBL/GenBank/DDBJ whole genome shotgun (WGS) entry which is preliminary data.</text>
</comment>
<protein>
    <submittedName>
        <fullName evidence="1">Uncharacterized protein</fullName>
    </submittedName>
</protein>
<evidence type="ECO:0000313" key="2">
    <source>
        <dbReference type="Proteomes" id="UP000518892"/>
    </source>
</evidence>
<gene>
    <name evidence="1" type="ORF">FHR97_002555</name>
</gene>
<organism evidence="1 2">
    <name type="scientific">Halomonas stenophila</name>
    <dbReference type="NCBI Taxonomy" id="795312"/>
    <lineage>
        <taxon>Bacteria</taxon>
        <taxon>Pseudomonadati</taxon>
        <taxon>Pseudomonadota</taxon>
        <taxon>Gammaproteobacteria</taxon>
        <taxon>Oceanospirillales</taxon>
        <taxon>Halomonadaceae</taxon>
        <taxon>Halomonas</taxon>
    </lineage>
</organism>